<dbReference type="PANTHER" id="PTHR22933:SF31">
    <property type="entry name" value="FI18007P1"/>
    <property type="match status" value="1"/>
</dbReference>
<dbReference type="SUPFAM" id="SSF57625">
    <property type="entry name" value="Invertebrate chitin-binding proteins"/>
    <property type="match status" value="1"/>
</dbReference>
<gene>
    <name evidence="3" type="primary">LOC106751527</name>
</gene>
<sequence>MVVTSWNLFLDNDNEEEFKREYKRAYKNPFEGLSFSFTCEGRPVGFYADVEHDCKIFHVCNEHGERIPVFCPYKTLFDQRQRMCTDEEIPCKQSEKWYYLDSSNYYSYFMASKKNSEVTLEEIDAFTVIPLEVD</sequence>
<dbReference type="KEGG" id="dqu:106751527"/>
<dbReference type="Gene3D" id="2.170.140.10">
    <property type="entry name" value="Chitin binding domain"/>
    <property type="match status" value="1"/>
</dbReference>
<evidence type="ECO:0000259" key="1">
    <source>
        <dbReference type="PROSITE" id="PS50940"/>
    </source>
</evidence>
<name>A0A6P3YDJ4_DINQU</name>
<dbReference type="RefSeq" id="XP_014487912.1">
    <property type="nucleotide sequence ID" value="XM_014632426.1"/>
</dbReference>
<keyword evidence="2" id="KW-1185">Reference proteome</keyword>
<organism evidence="2 3">
    <name type="scientific">Dinoponera quadriceps</name>
    <name type="common">South American ant</name>
    <dbReference type="NCBI Taxonomy" id="609295"/>
    <lineage>
        <taxon>Eukaryota</taxon>
        <taxon>Metazoa</taxon>
        <taxon>Ecdysozoa</taxon>
        <taxon>Arthropoda</taxon>
        <taxon>Hexapoda</taxon>
        <taxon>Insecta</taxon>
        <taxon>Pterygota</taxon>
        <taxon>Neoptera</taxon>
        <taxon>Endopterygota</taxon>
        <taxon>Hymenoptera</taxon>
        <taxon>Apocrita</taxon>
        <taxon>Aculeata</taxon>
        <taxon>Formicoidea</taxon>
        <taxon>Formicidae</taxon>
        <taxon>Ponerinae</taxon>
        <taxon>Ponerini</taxon>
        <taxon>Dinoponera</taxon>
    </lineage>
</organism>
<dbReference type="Pfam" id="PF01607">
    <property type="entry name" value="CBM_14"/>
    <property type="match status" value="1"/>
</dbReference>
<protein>
    <submittedName>
        <fullName evidence="3">Uncharacterized protein LOC106751527</fullName>
    </submittedName>
</protein>
<dbReference type="AlphaFoldDB" id="A0A6P3YDJ4"/>
<evidence type="ECO:0000313" key="3">
    <source>
        <dbReference type="RefSeq" id="XP_014487912.1"/>
    </source>
</evidence>
<dbReference type="Proteomes" id="UP000515204">
    <property type="component" value="Unplaced"/>
</dbReference>
<dbReference type="PROSITE" id="PS50940">
    <property type="entry name" value="CHIT_BIND_II"/>
    <property type="match status" value="1"/>
</dbReference>
<reference evidence="3" key="1">
    <citation type="submission" date="2025-08" db="UniProtKB">
        <authorList>
            <consortium name="RefSeq"/>
        </authorList>
    </citation>
    <scope>IDENTIFICATION</scope>
</reference>
<evidence type="ECO:0000313" key="2">
    <source>
        <dbReference type="Proteomes" id="UP000515204"/>
    </source>
</evidence>
<dbReference type="InterPro" id="IPR036508">
    <property type="entry name" value="Chitin-bd_dom_sf"/>
</dbReference>
<dbReference type="GO" id="GO:0005576">
    <property type="term" value="C:extracellular region"/>
    <property type="evidence" value="ECO:0007669"/>
    <property type="project" value="InterPro"/>
</dbReference>
<dbReference type="GeneID" id="106751527"/>
<dbReference type="OrthoDB" id="10065127at2759"/>
<proteinExistence type="predicted"/>
<dbReference type="InterPro" id="IPR002557">
    <property type="entry name" value="Chitin-bd_dom"/>
</dbReference>
<dbReference type="PANTHER" id="PTHR22933">
    <property type="entry name" value="FI18007P1-RELATED"/>
    <property type="match status" value="1"/>
</dbReference>
<dbReference type="InterPro" id="IPR052976">
    <property type="entry name" value="Scoloptoxin-like"/>
</dbReference>
<accession>A0A6P3YDJ4</accession>
<feature type="domain" description="Chitin-binding type-2" evidence="1">
    <location>
        <begin position="36"/>
        <end position="93"/>
    </location>
</feature>
<dbReference type="GO" id="GO:0008061">
    <property type="term" value="F:chitin binding"/>
    <property type="evidence" value="ECO:0007669"/>
    <property type="project" value="InterPro"/>
</dbReference>